<organism evidence="6 7">
    <name type="scientific">Neptuniibacter pectenicola</name>
    <dbReference type="NCBI Taxonomy" id="1806669"/>
    <lineage>
        <taxon>Bacteria</taxon>
        <taxon>Pseudomonadati</taxon>
        <taxon>Pseudomonadota</taxon>
        <taxon>Gammaproteobacteria</taxon>
        <taxon>Oceanospirillales</taxon>
        <taxon>Oceanospirillaceae</taxon>
        <taxon>Neptuniibacter</taxon>
    </lineage>
</organism>
<dbReference type="InterPro" id="IPR005119">
    <property type="entry name" value="LysR_subst-bd"/>
</dbReference>
<evidence type="ECO:0000256" key="2">
    <source>
        <dbReference type="ARBA" id="ARBA00023015"/>
    </source>
</evidence>
<evidence type="ECO:0000259" key="5">
    <source>
        <dbReference type="PROSITE" id="PS50931"/>
    </source>
</evidence>
<dbReference type="Pfam" id="PF00126">
    <property type="entry name" value="HTH_1"/>
    <property type="match status" value="1"/>
</dbReference>
<dbReference type="Gene3D" id="1.10.10.10">
    <property type="entry name" value="Winged helix-like DNA-binding domain superfamily/Winged helix DNA-binding domain"/>
    <property type="match status" value="1"/>
</dbReference>
<comment type="caution">
    <text evidence="6">The sequence shown here is derived from an EMBL/GenBank/DDBJ whole genome shotgun (WGS) entry which is preliminary data.</text>
</comment>
<dbReference type="Proteomes" id="UP001449225">
    <property type="component" value="Unassembled WGS sequence"/>
</dbReference>
<dbReference type="InterPro" id="IPR036388">
    <property type="entry name" value="WH-like_DNA-bd_sf"/>
</dbReference>
<gene>
    <name evidence="6" type="ORF">WNY58_11870</name>
</gene>
<keyword evidence="3" id="KW-0238">DNA-binding</keyword>
<dbReference type="PRINTS" id="PR00039">
    <property type="entry name" value="HTHLYSR"/>
</dbReference>
<evidence type="ECO:0000256" key="4">
    <source>
        <dbReference type="ARBA" id="ARBA00023163"/>
    </source>
</evidence>
<evidence type="ECO:0000313" key="6">
    <source>
        <dbReference type="EMBL" id="MEM5537089.1"/>
    </source>
</evidence>
<reference evidence="6 7" key="1">
    <citation type="submission" date="2024-03" db="EMBL/GenBank/DDBJ databases">
        <title>Community enrichment and isolation of bacterial strains for fucoidan degradation.</title>
        <authorList>
            <person name="Sichert A."/>
        </authorList>
    </citation>
    <scope>NUCLEOTIDE SEQUENCE [LARGE SCALE GENOMIC DNA]</scope>
    <source>
        <strain evidence="6 7">AS76</strain>
    </source>
</reference>
<evidence type="ECO:0000313" key="7">
    <source>
        <dbReference type="Proteomes" id="UP001449225"/>
    </source>
</evidence>
<dbReference type="InterPro" id="IPR000847">
    <property type="entry name" value="LysR_HTH_N"/>
</dbReference>
<keyword evidence="2" id="KW-0805">Transcription regulation</keyword>
<dbReference type="EMBL" id="JBBMRA010000011">
    <property type="protein sequence ID" value="MEM5537089.1"/>
    <property type="molecule type" value="Genomic_DNA"/>
</dbReference>
<comment type="similarity">
    <text evidence="1">Belongs to the LysR transcriptional regulatory family.</text>
</comment>
<keyword evidence="4" id="KW-0804">Transcription</keyword>
<dbReference type="CDD" id="cd05466">
    <property type="entry name" value="PBP2_LTTR_substrate"/>
    <property type="match status" value="1"/>
</dbReference>
<dbReference type="PANTHER" id="PTHR30126">
    <property type="entry name" value="HTH-TYPE TRANSCRIPTIONAL REGULATOR"/>
    <property type="match status" value="1"/>
</dbReference>
<feature type="domain" description="HTH lysR-type" evidence="5">
    <location>
        <begin position="1"/>
        <end position="58"/>
    </location>
</feature>
<proteinExistence type="inferred from homology"/>
<dbReference type="RefSeq" id="WP_342854627.1">
    <property type="nucleotide sequence ID" value="NZ_JBBMRA010000011.1"/>
</dbReference>
<dbReference type="InterPro" id="IPR036390">
    <property type="entry name" value="WH_DNA-bd_sf"/>
</dbReference>
<sequence>MRLRNLNTFINVARLGSFHAAAQQLHATQPAISARINALENELGVQLFIRDKSGTCLSPRGIQLLPYAEKILAISQEMKEQVSEENPQKGTLRIGITDTLSYLWLPKLLKHWQEQHPLISFELISDVTTTLTKQLEEYQLDLALTVDNFTSNPKLVSEPLCSYPQHWVASPALPNADKITRLADLTHYSILSFPPDTRPWEYLQQLFRPYEDQLLFHTCSSVINLLTLAQHAVGVALLPEPVIEASLTQGRLIKLDLEQAPPELGFSCNWRLDDDRILPKLLADSGRKIITG</sequence>
<dbReference type="Gene3D" id="3.40.190.10">
    <property type="entry name" value="Periplasmic binding protein-like II"/>
    <property type="match status" value="2"/>
</dbReference>
<accession>A0ABU9TTQ5</accession>
<dbReference type="PANTHER" id="PTHR30126:SF77">
    <property type="entry name" value="TRANSCRIPTIONAL REGULATORY PROTEIN"/>
    <property type="match status" value="1"/>
</dbReference>
<protein>
    <submittedName>
        <fullName evidence="6">LysR family transcriptional regulator</fullName>
    </submittedName>
</protein>
<evidence type="ECO:0000256" key="3">
    <source>
        <dbReference type="ARBA" id="ARBA00023125"/>
    </source>
</evidence>
<evidence type="ECO:0000256" key="1">
    <source>
        <dbReference type="ARBA" id="ARBA00009437"/>
    </source>
</evidence>
<dbReference type="PROSITE" id="PS50931">
    <property type="entry name" value="HTH_LYSR"/>
    <property type="match status" value="1"/>
</dbReference>
<keyword evidence="7" id="KW-1185">Reference proteome</keyword>
<dbReference type="SUPFAM" id="SSF46785">
    <property type="entry name" value="Winged helix' DNA-binding domain"/>
    <property type="match status" value="1"/>
</dbReference>
<dbReference type="SUPFAM" id="SSF53850">
    <property type="entry name" value="Periplasmic binding protein-like II"/>
    <property type="match status" value="1"/>
</dbReference>
<dbReference type="Pfam" id="PF03466">
    <property type="entry name" value="LysR_substrate"/>
    <property type="match status" value="1"/>
</dbReference>
<name>A0ABU9TTQ5_9GAMM</name>